<reference evidence="2 3" key="1">
    <citation type="submission" date="2020-08" db="EMBL/GenBank/DDBJ databases">
        <title>Functional genomics of gut bacteria from endangered species of beetles.</title>
        <authorList>
            <person name="Carlos-Shanley C."/>
        </authorList>
    </citation>
    <scope>NUCLEOTIDE SEQUENCE [LARGE SCALE GENOMIC DNA]</scope>
    <source>
        <strain evidence="2 3">S00142</strain>
    </source>
</reference>
<accession>A0A7W7J099</accession>
<keyword evidence="3" id="KW-1185">Reference proteome</keyword>
<feature type="transmembrane region" description="Helical" evidence="1">
    <location>
        <begin position="89"/>
        <end position="109"/>
    </location>
</feature>
<protein>
    <submittedName>
        <fullName evidence="2">Uncharacterized protein</fullName>
    </submittedName>
</protein>
<feature type="transmembrane region" description="Helical" evidence="1">
    <location>
        <begin position="152"/>
        <end position="170"/>
    </location>
</feature>
<comment type="caution">
    <text evidence="2">The sequence shown here is derived from an EMBL/GenBank/DDBJ whole genome shotgun (WGS) entry which is preliminary data.</text>
</comment>
<feature type="transmembrane region" description="Helical" evidence="1">
    <location>
        <begin position="33"/>
        <end position="54"/>
    </location>
</feature>
<proteinExistence type="predicted"/>
<dbReference type="Proteomes" id="UP000561681">
    <property type="component" value="Unassembled WGS sequence"/>
</dbReference>
<name>A0A7W7J099_9FLAO</name>
<gene>
    <name evidence="2" type="ORF">HNP37_003908</name>
</gene>
<feature type="transmembrane region" description="Helical" evidence="1">
    <location>
        <begin position="5"/>
        <end position="27"/>
    </location>
</feature>
<dbReference type="EMBL" id="JACHLD010000007">
    <property type="protein sequence ID" value="MBB4803828.1"/>
    <property type="molecule type" value="Genomic_DNA"/>
</dbReference>
<organism evidence="2 3">
    <name type="scientific">Flavobacterium nitrogenifigens</name>
    <dbReference type="NCBI Taxonomy" id="1617283"/>
    <lineage>
        <taxon>Bacteria</taxon>
        <taxon>Pseudomonadati</taxon>
        <taxon>Bacteroidota</taxon>
        <taxon>Flavobacteriia</taxon>
        <taxon>Flavobacteriales</taxon>
        <taxon>Flavobacteriaceae</taxon>
        <taxon>Flavobacterium</taxon>
    </lineage>
</organism>
<keyword evidence="1" id="KW-1133">Transmembrane helix</keyword>
<evidence type="ECO:0000256" key="1">
    <source>
        <dbReference type="SAM" id="Phobius"/>
    </source>
</evidence>
<keyword evidence="1" id="KW-0812">Transmembrane</keyword>
<evidence type="ECO:0000313" key="2">
    <source>
        <dbReference type="EMBL" id="MBB4803828.1"/>
    </source>
</evidence>
<sequence>MKKTLFLISIIGWSLCIIIVALSFLNINLLKTMPFLLILLPAVFAVFIPSFFLAKNNSHIVEYNENNSDTFFNSNSISLIPFIENCPNWLLAILFVSFIGTASSAAFMFNMESGDPVFINNEFVLKYRGEIIRKITETEFNHLKLLNARYEFGFILVFYAICILVLKRLIEWEKLES</sequence>
<keyword evidence="1" id="KW-0472">Membrane</keyword>
<dbReference type="RefSeq" id="WP_184165893.1">
    <property type="nucleotide sequence ID" value="NZ_JACHLD010000007.1"/>
</dbReference>
<dbReference type="AlphaFoldDB" id="A0A7W7J099"/>
<evidence type="ECO:0000313" key="3">
    <source>
        <dbReference type="Proteomes" id="UP000561681"/>
    </source>
</evidence>